<dbReference type="GO" id="GO:0030145">
    <property type="term" value="F:manganese ion binding"/>
    <property type="evidence" value="ECO:0007669"/>
    <property type="project" value="UniProtKB-UniRule"/>
</dbReference>
<feature type="transmembrane region" description="Helical" evidence="9">
    <location>
        <begin position="12"/>
        <end position="30"/>
    </location>
</feature>
<evidence type="ECO:0000256" key="2">
    <source>
        <dbReference type="ARBA" id="ARBA00022679"/>
    </source>
</evidence>
<sequence length="616" mass="70062">MFCIQTIISCGVWFFRSCAVFITPLAWSIFMTNQLPKVTSPSIVTLEDLAELADYSLQDTLNCDPDAKENGIDYLPRQVFTGHYVPVNPTPIEDPEYIAHSKHFFRELGFADSMATSADFISMFSGDLSQLPKPMRKLGWATGYALSIYGNEYVQQCPFQTGNGYGDGRAVSVLEAVIQDQRWEMQLKGGGRTPYCRGADGRAVLRSSIREFLVQDHMHSLGVPTSRSLSLYVSKSENVKRPWYSEGSRSKDPDMLISEPVAISTRVAPSFIRVGQLELFGRRARKNEHPKAMQELEKIVLHAIEREYADVIDNQLSTAEKVLMLACEFRSRLTSLVANWIRVGFCQGNFNSDNCSVGGFTLDYGPFGFCDVYDPHFQSWTGGGHHFSFMNQPVAAQQNFKSFCNALRPLLTSYQGTLQHEPSKKNSLQQDYLQQLDEIQDGFSNVMQAQMEKMWAGKLGLSTFNKALFSELESLMAQTPVDYTLFFRELSMLPENIAPLKKSFYKDSEDMDLRWSEWLAKWKSLIASDNVAAPRSDDEISRQMKLVNPKYILREWFVVPAYQQATAGNYALVRELQKIMTQPYAEQSKEIEDKYYRLKPFEFFELGGTSYYSCSS</sequence>
<comment type="catalytic activity">
    <reaction evidence="8">
        <text>L-threonyl-[protein] + ATP = 3-O-(5'-adenylyl)-L-threonyl-[protein] + diphosphate</text>
        <dbReference type="Rhea" id="RHEA:54292"/>
        <dbReference type="Rhea" id="RHEA-COMP:11060"/>
        <dbReference type="Rhea" id="RHEA-COMP:13847"/>
        <dbReference type="ChEBI" id="CHEBI:30013"/>
        <dbReference type="ChEBI" id="CHEBI:30616"/>
        <dbReference type="ChEBI" id="CHEBI:33019"/>
        <dbReference type="ChEBI" id="CHEBI:138113"/>
        <dbReference type="EC" id="2.7.7.108"/>
    </reaction>
</comment>
<evidence type="ECO:0000256" key="1">
    <source>
        <dbReference type="ARBA" id="ARBA00009747"/>
    </source>
</evidence>
<proteinExistence type="inferred from homology"/>
<keyword evidence="8" id="KW-0464">Manganese</keyword>
<protein>
    <recommendedName>
        <fullName evidence="8">Protein nucleotidyltransferase YdiU</fullName>
        <ecNumber evidence="8">2.7.7.-</ecNumber>
    </recommendedName>
    <alternativeName>
        <fullName evidence="8">Protein adenylyltransferase YdiU</fullName>
        <ecNumber evidence="8">2.7.7.108</ecNumber>
    </alternativeName>
    <alternativeName>
        <fullName evidence="8">Protein uridylyltransferase YdiU</fullName>
        <ecNumber evidence="8">2.7.7.-</ecNumber>
    </alternativeName>
</protein>
<dbReference type="GO" id="GO:0005524">
    <property type="term" value="F:ATP binding"/>
    <property type="evidence" value="ECO:0007669"/>
    <property type="project" value="UniProtKB-UniRule"/>
</dbReference>
<dbReference type="Proteomes" id="UP000011864">
    <property type="component" value="Chromosome"/>
</dbReference>
<comment type="catalytic activity">
    <reaction evidence="8">
        <text>L-histidyl-[protein] + UTP = N(tele)-(5'-uridylyl)-L-histidyl-[protein] + diphosphate</text>
        <dbReference type="Rhea" id="RHEA:83891"/>
        <dbReference type="Rhea" id="RHEA-COMP:9745"/>
        <dbReference type="Rhea" id="RHEA-COMP:20239"/>
        <dbReference type="ChEBI" id="CHEBI:29979"/>
        <dbReference type="ChEBI" id="CHEBI:33019"/>
        <dbReference type="ChEBI" id="CHEBI:46398"/>
        <dbReference type="ChEBI" id="CHEBI:233474"/>
    </reaction>
</comment>
<keyword evidence="9" id="KW-0472">Membrane</keyword>
<keyword evidence="2 8" id="KW-0808">Transferase</keyword>
<dbReference type="AlphaFoldDB" id="K6ZQE6"/>
<comment type="cofactor">
    <cofactor evidence="8">
        <name>Mg(2+)</name>
        <dbReference type="ChEBI" id="CHEBI:18420"/>
    </cofactor>
    <cofactor evidence="8">
        <name>Mn(2+)</name>
        <dbReference type="ChEBI" id="CHEBI:29035"/>
    </cofactor>
</comment>
<feature type="binding site" evidence="8">
    <location>
        <position position="201"/>
    </location>
    <ligand>
        <name>ATP</name>
        <dbReference type="ChEBI" id="CHEBI:30616"/>
    </ligand>
</feature>
<comment type="catalytic activity">
    <reaction evidence="8">
        <text>L-tyrosyl-[protein] + ATP = O-(5'-adenylyl)-L-tyrosyl-[protein] + diphosphate</text>
        <dbReference type="Rhea" id="RHEA:54288"/>
        <dbReference type="Rhea" id="RHEA-COMP:10136"/>
        <dbReference type="Rhea" id="RHEA-COMP:13846"/>
        <dbReference type="ChEBI" id="CHEBI:30616"/>
        <dbReference type="ChEBI" id="CHEBI:33019"/>
        <dbReference type="ChEBI" id="CHEBI:46858"/>
        <dbReference type="ChEBI" id="CHEBI:83624"/>
        <dbReference type="EC" id="2.7.7.108"/>
    </reaction>
</comment>
<dbReference type="EC" id="2.7.7.108" evidence="8"/>
<feature type="binding site" evidence="8">
    <location>
        <position position="188"/>
    </location>
    <ligand>
        <name>ATP</name>
        <dbReference type="ChEBI" id="CHEBI:30616"/>
    </ligand>
</feature>
<dbReference type="OrthoDB" id="9776281at2"/>
<feature type="binding site" evidence="8">
    <location>
        <position position="266"/>
    </location>
    <ligand>
        <name>ATP</name>
        <dbReference type="ChEBI" id="CHEBI:30616"/>
    </ligand>
</feature>
<feature type="binding site" evidence="8">
    <location>
        <position position="168"/>
    </location>
    <ligand>
        <name>ATP</name>
        <dbReference type="ChEBI" id="CHEBI:30616"/>
    </ligand>
</feature>
<feature type="binding site" evidence="8">
    <location>
        <position position="273"/>
    </location>
    <ligand>
        <name>ATP</name>
        <dbReference type="ChEBI" id="CHEBI:30616"/>
    </ligand>
</feature>
<dbReference type="InterPro" id="IPR003846">
    <property type="entry name" value="SelO"/>
</dbReference>
<evidence type="ECO:0000256" key="9">
    <source>
        <dbReference type="SAM" id="Phobius"/>
    </source>
</evidence>
<feature type="binding site" evidence="8">
    <location>
        <position position="363"/>
    </location>
    <ligand>
        <name>Mg(2+)</name>
        <dbReference type="ChEBI" id="CHEBI:18420"/>
    </ligand>
</feature>
<comment type="catalytic activity">
    <reaction evidence="8">
        <text>L-tyrosyl-[protein] + UTP = O-(5'-uridylyl)-L-tyrosyl-[protein] + diphosphate</text>
        <dbReference type="Rhea" id="RHEA:83887"/>
        <dbReference type="Rhea" id="RHEA-COMP:10136"/>
        <dbReference type="Rhea" id="RHEA-COMP:20238"/>
        <dbReference type="ChEBI" id="CHEBI:33019"/>
        <dbReference type="ChEBI" id="CHEBI:46398"/>
        <dbReference type="ChEBI" id="CHEBI:46858"/>
        <dbReference type="ChEBI" id="CHEBI:90602"/>
    </reaction>
</comment>
<feature type="binding site" evidence="8">
    <location>
        <position position="363"/>
    </location>
    <ligand>
        <name>ATP</name>
        <dbReference type="ChEBI" id="CHEBI:30616"/>
    </ligand>
</feature>
<dbReference type="KEGG" id="gps:C427_3399"/>
<dbReference type="GO" id="GO:0070733">
    <property type="term" value="F:AMPylase activity"/>
    <property type="evidence" value="ECO:0007669"/>
    <property type="project" value="UniProtKB-EC"/>
</dbReference>
<dbReference type="EC" id="2.7.7.-" evidence="8"/>
<feature type="binding site" evidence="8">
    <location>
        <position position="166"/>
    </location>
    <ligand>
        <name>ATP</name>
        <dbReference type="ChEBI" id="CHEBI:30616"/>
    </ligand>
</feature>
<dbReference type="PANTHER" id="PTHR32057">
    <property type="entry name" value="PROTEIN ADENYLYLTRANSFERASE SELO, MITOCHONDRIAL"/>
    <property type="match status" value="1"/>
</dbReference>
<keyword evidence="4 8" id="KW-0479">Metal-binding</keyword>
<evidence type="ECO:0000313" key="11">
    <source>
        <dbReference type="Proteomes" id="UP000011864"/>
    </source>
</evidence>
<keyword evidence="5 8" id="KW-0547">Nucleotide-binding</keyword>
<feature type="binding site" evidence="8">
    <location>
        <position position="169"/>
    </location>
    <ligand>
        <name>ATP</name>
        <dbReference type="ChEBI" id="CHEBI:30616"/>
    </ligand>
</feature>
<evidence type="ECO:0000313" key="10">
    <source>
        <dbReference type="EMBL" id="AGH45508.1"/>
    </source>
</evidence>
<evidence type="ECO:0000256" key="7">
    <source>
        <dbReference type="ARBA" id="ARBA00022842"/>
    </source>
</evidence>
<comment type="catalytic activity">
    <reaction evidence="8">
        <text>L-seryl-[protein] + UTP = O-(5'-uridylyl)-L-seryl-[protein] + diphosphate</text>
        <dbReference type="Rhea" id="RHEA:64604"/>
        <dbReference type="Rhea" id="RHEA-COMP:9863"/>
        <dbReference type="Rhea" id="RHEA-COMP:16635"/>
        <dbReference type="ChEBI" id="CHEBI:29999"/>
        <dbReference type="ChEBI" id="CHEBI:33019"/>
        <dbReference type="ChEBI" id="CHEBI:46398"/>
        <dbReference type="ChEBI" id="CHEBI:156051"/>
    </reaction>
</comment>
<dbReference type="PANTHER" id="PTHR32057:SF14">
    <property type="entry name" value="PROTEIN ADENYLYLTRANSFERASE SELO, MITOCHONDRIAL"/>
    <property type="match status" value="1"/>
</dbReference>
<feature type="binding site" evidence="8">
    <location>
        <position position="200"/>
    </location>
    <ligand>
        <name>ATP</name>
        <dbReference type="ChEBI" id="CHEBI:30616"/>
    </ligand>
</feature>
<evidence type="ECO:0000256" key="6">
    <source>
        <dbReference type="ARBA" id="ARBA00022840"/>
    </source>
</evidence>
<feature type="active site" description="Proton acceptor" evidence="8">
    <location>
        <position position="353"/>
    </location>
</feature>
<comment type="similarity">
    <text evidence="1 8">Belongs to the SELO family.</text>
</comment>
<evidence type="ECO:0000256" key="4">
    <source>
        <dbReference type="ARBA" id="ARBA00022723"/>
    </source>
</evidence>
<keyword evidence="9" id="KW-1133">Transmembrane helix</keyword>
<accession>K6ZQE6</accession>
<gene>
    <name evidence="8" type="primary">ydiU</name>
    <name evidence="8" type="synonym">selO</name>
    <name evidence="10" type="ORF">C427_3399</name>
</gene>
<dbReference type="eggNOG" id="COG0397">
    <property type="taxonomic scope" value="Bacteria"/>
</dbReference>
<keyword evidence="9" id="KW-0812">Transmembrane</keyword>
<dbReference type="GO" id="GO:0000287">
    <property type="term" value="F:magnesium ion binding"/>
    <property type="evidence" value="ECO:0007669"/>
    <property type="project" value="UniProtKB-UniRule"/>
</dbReference>
<dbReference type="PATRIC" id="fig|1129794.4.peg.3378"/>
<dbReference type="EMBL" id="CP003837">
    <property type="protein sequence ID" value="AGH45508.1"/>
    <property type="molecule type" value="Genomic_DNA"/>
</dbReference>
<keyword evidence="7 8" id="KW-0460">Magnesium</keyword>
<dbReference type="HAMAP" id="MF_00692">
    <property type="entry name" value="SelO"/>
    <property type="match status" value="1"/>
</dbReference>
<reference evidence="10 11" key="1">
    <citation type="journal article" date="2013" name="Genome Announc.">
        <title>Complete Genome Sequence of Glaciecola psychrophila Strain 170T.</title>
        <authorList>
            <person name="Yin J."/>
            <person name="Chen J."/>
            <person name="Liu G."/>
            <person name="Yu Y."/>
            <person name="Song L."/>
            <person name="Wang X."/>
            <person name="Qu X."/>
        </authorList>
    </citation>
    <scope>NUCLEOTIDE SEQUENCE [LARGE SCALE GENOMIC DNA]</scope>
    <source>
        <strain evidence="10 11">170</strain>
    </source>
</reference>
<evidence type="ECO:0000256" key="5">
    <source>
        <dbReference type="ARBA" id="ARBA00022741"/>
    </source>
</evidence>
<feature type="binding site" evidence="8">
    <location>
        <position position="354"/>
    </location>
    <ligand>
        <name>Mg(2+)</name>
        <dbReference type="ChEBI" id="CHEBI:18420"/>
    </ligand>
</feature>
<keyword evidence="11" id="KW-1185">Reference proteome</keyword>
<keyword evidence="3 8" id="KW-0548">Nucleotidyltransferase</keyword>
<comment type="catalytic activity">
    <reaction evidence="8">
        <text>L-seryl-[protein] + ATP = 3-O-(5'-adenylyl)-L-seryl-[protein] + diphosphate</text>
        <dbReference type="Rhea" id="RHEA:58120"/>
        <dbReference type="Rhea" id="RHEA-COMP:9863"/>
        <dbReference type="Rhea" id="RHEA-COMP:15073"/>
        <dbReference type="ChEBI" id="CHEBI:29999"/>
        <dbReference type="ChEBI" id="CHEBI:30616"/>
        <dbReference type="ChEBI" id="CHEBI:33019"/>
        <dbReference type="ChEBI" id="CHEBI:142516"/>
        <dbReference type="EC" id="2.7.7.108"/>
    </reaction>
</comment>
<dbReference type="HOGENOM" id="CLU_010245_3_0_6"/>
<dbReference type="Pfam" id="PF02696">
    <property type="entry name" value="SelO"/>
    <property type="match status" value="1"/>
</dbReference>
<evidence type="ECO:0000256" key="3">
    <source>
        <dbReference type="ARBA" id="ARBA00022695"/>
    </source>
</evidence>
<comment type="function">
    <text evidence="8">Nucleotidyltransferase involved in the post-translational modification of proteins. It can catalyze the addition of adenosine monophosphate (AMP) or uridine monophosphate (UMP) to a protein, resulting in modifications known as AMPylation and UMPylation.</text>
</comment>
<organism evidence="10 11">
    <name type="scientific">Paraglaciecola psychrophila 170</name>
    <dbReference type="NCBI Taxonomy" id="1129794"/>
    <lineage>
        <taxon>Bacteria</taxon>
        <taxon>Pseudomonadati</taxon>
        <taxon>Pseudomonadota</taxon>
        <taxon>Gammaproteobacteria</taxon>
        <taxon>Alteromonadales</taxon>
        <taxon>Alteromonadaceae</taxon>
        <taxon>Paraglaciecola</taxon>
    </lineage>
</organism>
<evidence type="ECO:0000256" key="8">
    <source>
        <dbReference type="HAMAP-Rule" id="MF_00692"/>
    </source>
</evidence>
<name>K6ZQE6_9ALTE</name>
<keyword evidence="6 8" id="KW-0067">ATP-binding</keyword>